<dbReference type="RefSeq" id="WP_286257084.1">
    <property type="nucleotide sequence ID" value="NZ_AP018448.1"/>
</dbReference>
<reference evidence="2 3" key="1">
    <citation type="journal article" date="2010" name="ChemBioChem">
        <title>Cloning and characterization of the biosynthetic gene cluster of 16-membered macrolide antibiotic FD-891: involvement of a dual functional cytochrome P450 monooxygenase catalyzing epoxidation and hydroxylation.</title>
        <authorList>
            <person name="Kudo F."/>
            <person name="Motegi A."/>
            <person name="Mizoue K."/>
            <person name="Eguchi T."/>
        </authorList>
    </citation>
    <scope>NUCLEOTIDE SEQUENCE [LARGE SCALE GENOMIC DNA]</scope>
    <source>
        <strain evidence="2 3">A-8890</strain>
    </source>
</reference>
<sequence>MRSLKRRVAAAAVVAGALFGTLAVPGTAYAADKNVQLRICSGSTETVKFYFVGANQYDDWVGSRFWEIAPKGCTTAEGYWWRAGRSVEFHHRKPSTGWRWEPRLISANDTRNGATYDLWIG</sequence>
<keyword evidence="3" id="KW-1185">Reference proteome</keyword>
<reference evidence="2 3" key="2">
    <citation type="journal article" date="2023" name="ChemBioChem">
        <title>Acyltransferase Domain Exchange between Two Independent Type I Polyketide Synthases in the Same Producer Strain of Macrolide Antibiotics.</title>
        <authorList>
            <person name="Kudo F."/>
            <person name="Kishikawa K."/>
            <person name="Tsuboi K."/>
            <person name="Kido T."/>
            <person name="Usui T."/>
            <person name="Hashimoto J."/>
            <person name="Shin-Ya K."/>
            <person name="Miyanaga A."/>
            <person name="Eguchi T."/>
        </authorList>
    </citation>
    <scope>NUCLEOTIDE SEQUENCE [LARGE SCALE GENOMIC DNA]</scope>
    <source>
        <strain evidence="2 3">A-8890</strain>
    </source>
</reference>
<organism evidence="2 3">
    <name type="scientific">Streptomyces graminofaciens</name>
    <dbReference type="NCBI Taxonomy" id="68212"/>
    <lineage>
        <taxon>Bacteria</taxon>
        <taxon>Bacillati</taxon>
        <taxon>Actinomycetota</taxon>
        <taxon>Actinomycetes</taxon>
        <taxon>Kitasatosporales</taxon>
        <taxon>Streptomycetaceae</taxon>
        <taxon>Streptomyces</taxon>
    </lineage>
</organism>
<evidence type="ECO:0000313" key="2">
    <source>
        <dbReference type="EMBL" id="BBC36815.1"/>
    </source>
</evidence>
<feature type="chain" id="PRO_5045154990" description="Secreted protein" evidence="1">
    <location>
        <begin position="31"/>
        <end position="121"/>
    </location>
</feature>
<keyword evidence="1" id="KW-0732">Signal</keyword>
<gene>
    <name evidence="2" type="ORF">SGFS_081090</name>
</gene>
<proteinExistence type="predicted"/>
<name>A0ABN5VW43_9ACTN</name>
<dbReference type="EMBL" id="AP018448">
    <property type="protein sequence ID" value="BBC36815.1"/>
    <property type="molecule type" value="Genomic_DNA"/>
</dbReference>
<protein>
    <recommendedName>
        <fullName evidence="4">Secreted protein</fullName>
    </recommendedName>
</protein>
<accession>A0ABN5VW43</accession>
<evidence type="ECO:0008006" key="4">
    <source>
        <dbReference type="Google" id="ProtNLM"/>
    </source>
</evidence>
<dbReference type="Proteomes" id="UP001321542">
    <property type="component" value="Chromosome"/>
</dbReference>
<evidence type="ECO:0000313" key="3">
    <source>
        <dbReference type="Proteomes" id="UP001321542"/>
    </source>
</evidence>
<feature type="signal peptide" evidence="1">
    <location>
        <begin position="1"/>
        <end position="30"/>
    </location>
</feature>
<evidence type="ECO:0000256" key="1">
    <source>
        <dbReference type="SAM" id="SignalP"/>
    </source>
</evidence>